<feature type="transmembrane region" description="Helical" evidence="7">
    <location>
        <begin position="379"/>
        <end position="398"/>
    </location>
</feature>
<evidence type="ECO:0000313" key="10">
    <source>
        <dbReference type="Proteomes" id="UP001208690"/>
    </source>
</evidence>
<dbReference type="InterPro" id="IPR020846">
    <property type="entry name" value="MFS_dom"/>
</dbReference>
<keyword evidence="10" id="KW-1185">Reference proteome</keyword>
<organism evidence="9 10">
    <name type="scientific">Roseobacter sinensis</name>
    <dbReference type="NCBI Taxonomy" id="2931391"/>
    <lineage>
        <taxon>Bacteria</taxon>
        <taxon>Pseudomonadati</taxon>
        <taxon>Pseudomonadota</taxon>
        <taxon>Alphaproteobacteria</taxon>
        <taxon>Rhodobacterales</taxon>
        <taxon>Roseobacteraceae</taxon>
        <taxon>Roseobacter</taxon>
    </lineage>
</organism>
<dbReference type="RefSeq" id="WP_263846072.1">
    <property type="nucleotide sequence ID" value="NZ_JALIEB010000021.1"/>
</dbReference>
<evidence type="ECO:0000256" key="2">
    <source>
        <dbReference type="ARBA" id="ARBA00022448"/>
    </source>
</evidence>
<evidence type="ECO:0000259" key="8">
    <source>
        <dbReference type="PROSITE" id="PS50850"/>
    </source>
</evidence>
<evidence type="ECO:0000313" key="9">
    <source>
        <dbReference type="EMBL" id="MCV3273866.1"/>
    </source>
</evidence>
<accession>A0ABT3BJW1</accession>
<dbReference type="PROSITE" id="PS50850">
    <property type="entry name" value="MFS"/>
    <property type="match status" value="1"/>
</dbReference>
<feature type="transmembrane region" description="Helical" evidence="7">
    <location>
        <begin position="157"/>
        <end position="182"/>
    </location>
</feature>
<keyword evidence="4 7" id="KW-0812">Transmembrane</keyword>
<feature type="transmembrane region" description="Helical" evidence="7">
    <location>
        <begin position="283"/>
        <end position="306"/>
    </location>
</feature>
<keyword evidence="2" id="KW-0813">Transport</keyword>
<dbReference type="Gene3D" id="1.20.1250.20">
    <property type="entry name" value="MFS general substrate transporter like domains"/>
    <property type="match status" value="1"/>
</dbReference>
<evidence type="ECO:0000256" key="1">
    <source>
        <dbReference type="ARBA" id="ARBA00004651"/>
    </source>
</evidence>
<evidence type="ECO:0000256" key="7">
    <source>
        <dbReference type="SAM" id="Phobius"/>
    </source>
</evidence>
<dbReference type="InterPro" id="IPR022324">
    <property type="entry name" value="Bacilysin_exporter_BacE_put"/>
</dbReference>
<dbReference type="PRINTS" id="PR01988">
    <property type="entry name" value="EXPORTERBACE"/>
</dbReference>
<evidence type="ECO:0000256" key="5">
    <source>
        <dbReference type="ARBA" id="ARBA00022989"/>
    </source>
</evidence>
<feature type="transmembrane region" description="Helical" evidence="7">
    <location>
        <begin position="312"/>
        <end position="335"/>
    </location>
</feature>
<sequence>MIPAALKSEDLQKLLLAQLPADFADWLDFVAIGTLLAFVWDAPNYAYAFLAVGMGAPYLIIGPFAGALVDRLSVRSVLIWSNVGRALATGALLFAADWVVLVFLVAVRSSVDSFFGPAKQAAIQALTTSENRTSANGLSHGINQASKIVAPSAGGTFLIWFAPSIIFVINAAISLSAALLCARLKEVERSERSTKVGENGLWSDVQDGLTYVRSQATVRTVLLMMAAMYFAMFIYDTFIAPLTQSLGFEQQHLGYALAAVGAGGVIGSIVFSILPELRQPQRWIAIGTFSGGAMLLVLGISDLLAASRGIQFFILIFLTLGLTTAMTMVPIRIVLQNTVPPDRMGSVTALSEAANTMALLTAPFAGAVLVTLFSVRAPFTVGGCILVIAGLLISRLNLGRPKS</sequence>
<comment type="caution">
    <text evidence="9">The sequence shown here is derived from an EMBL/GenBank/DDBJ whole genome shotgun (WGS) entry which is preliminary data.</text>
</comment>
<reference evidence="9 10" key="1">
    <citation type="submission" date="2022-04" db="EMBL/GenBank/DDBJ databases">
        <title>Roseobacter sp. WL0113 is a bacterium isolated from neritic sediment.</title>
        <authorList>
            <person name="Wang L."/>
            <person name="He W."/>
            <person name="Zhang D.-F."/>
        </authorList>
    </citation>
    <scope>NUCLEOTIDE SEQUENCE [LARGE SCALE GENOMIC DNA]</scope>
    <source>
        <strain evidence="9 10">WL0113</strain>
    </source>
</reference>
<keyword evidence="3" id="KW-1003">Cell membrane</keyword>
<evidence type="ECO:0000256" key="4">
    <source>
        <dbReference type="ARBA" id="ARBA00022692"/>
    </source>
</evidence>
<gene>
    <name evidence="9" type="ORF">MUB52_20725</name>
</gene>
<feature type="transmembrane region" description="Helical" evidence="7">
    <location>
        <begin position="221"/>
        <end position="240"/>
    </location>
</feature>
<feature type="transmembrane region" description="Helical" evidence="7">
    <location>
        <begin position="46"/>
        <end position="65"/>
    </location>
</feature>
<comment type="subcellular location">
    <subcellularLocation>
        <location evidence="1">Cell membrane</location>
        <topology evidence="1">Multi-pass membrane protein</topology>
    </subcellularLocation>
</comment>
<dbReference type="InterPro" id="IPR036259">
    <property type="entry name" value="MFS_trans_sf"/>
</dbReference>
<dbReference type="CDD" id="cd06173">
    <property type="entry name" value="MFS_MefA_like"/>
    <property type="match status" value="1"/>
</dbReference>
<dbReference type="PANTHER" id="PTHR43266">
    <property type="entry name" value="MACROLIDE-EFFLUX PROTEIN"/>
    <property type="match status" value="1"/>
</dbReference>
<feature type="transmembrane region" description="Helical" evidence="7">
    <location>
        <begin position="86"/>
        <end position="107"/>
    </location>
</feature>
<feature type="transmembrane region" description="Helical" evidence="7">
    <location>
        <begin position="252"/>
        <end position="271"/>
    </location>
</feature>
<keyword evidence="6 7" id="KW-0472">Membrane</keyword>
<dbReference type="InterPro" id="IPR011701">
    <property type="entry name" value="MFS"/>
</dbReference>
<proteinExistence type="predicted"/>
<dbReference type="EMBL" id="JALIEB010000021">
    <property type="protein sequence ID" value="MCV3273866.1"/>
    <property type="molecule type" value="Genomic_DNA"/>
</dbReference>
<dbReference type="Pfam" id="PF07690">
    <property type="entry name" value="MFS_1"/>
    <property type="match status" value="1"/>
</dbReference>
<evidence type="ECO:0000256" key="3">
    <source>
        <dbReference type="ARBA" id="ARBA00022475"/>
    </source>
</evidence>
<dbReference type="Proteomes" id="UP001208690">
    <property type="component" value="Unassembled WGS sequence"/>
</dbReference>
<name>A0ABT3BJW1_9RHOB</name>
<dbReference type="PANTHER" id="PTHR43266:SF2">
    <property type="entry name" value="MAJOR FACILITATOR SUPERFAMILY (MFS) PROFILE DOMAIN-CONTAINING PROTEIN"/>
    <property type="match status" value="1"/>
</dbReference>
<feature type="transmembrane region" description="Helical" evidence="7">
    <location>
        <begin position="356"/>
        <end position="373"/>
    </location>
</feature>
<protein>
    <submittedName>
        <fullName evidence="9">MFS transporter</fullName>
    </submittedName>
</protein>
<evidence type="ECO:0000256" key="6">
    <source>
        <dbReference type="ARBA" id="ARBA00023136"/>
    </source>
</evidence>
<feature type="domain" description="Major facilitator superfamily (MFS) profile" evidence="8">
    <location>
        <begin position="217"/>
        <end position="403"/>
    </location>
</feature>
<keyword evidence="5 7" id="KW-1133">Transmembrane helix</keyword>
<dbReference type="SUPFAM" id="SSF103473">
    <property type="entry name" value="MFS general substrate transporter"/>
    <property type="match status" value="1"/>
</dbReference>